<dbReference type="Proteomes" id="UP000563151">
    <property type="component" value="Unassembled WGS sequence"/>
</dbReference>
<organism evidence="3 4">
    <name type="scientific">Clostridium tetanomorphum</name>
    <dbReference type="NCBI Taxonomy" id="1553"/>
    <lineage>
        <taxon>Bacteria</taxon>
        <taxon>Bacillati</taxon>
        <taxon>Bacillota</taxon>
        <taxon>Clostridia</taxon>
        <taxon>Eubacteriales</taxon>
        <taxon>Clostridiaceae</taxon>
        <taxon>Clostridium</taxon>
    </lineage>
</organism>
<dbReference type="Pfam" id="PF14282">
    <property type="entry name" value="FlxA"/>
    <property type="match status" value="1"/>
</dbReference>
<feature type="compositionally biased region" description="Basic and acidic residues" evidence="2">
    <location>
        <begin position="186"/>
        <end position="215"/>
    </location>
</feature>
<gene>
    <name evidence="3" type="ORF">HGG79_09395</name>
</gene>
<feature type="region of interest" description="Disordered" evidence="2">
    <location>
        <begin position="186"/>
        <end position="227"/>
    </location>
</feature>
<comment type="caution">
    <text evidence="3">The sequence shown here is derived from an EMBL/GenBank/DDBJ whole genome shotgun (WGS) entry which is preliminary data.</text>
</comment>
<keyword evidence="4" id="KW-1185">Reference proteome</keyword>
<evidence type="ECO:0000256" key="2">
    <source>
        <dbReference type="SAM" id="MobiDB-lite"/>
    </source>
</evidence>
<dbReference type="EMBL" id="JAAZWO010000009">
    <property type="protein sequence ID" value="MBC2397988.1"/>
    <property type="molecule type" value="Genomic_DNA"/>
</dbReference>
<name>A0A923J217_CLOTT</name>
<reference evidence="3 4" key="1">
    <citation type="submission" date="2020-04" db="EMBL/GenBank/DDBJ databases">
        <title>Genomic insights into acetone-butanol-ethanol (ABE) fermentation by sequencing solventogenic clostridia strains.</title>
        <authorList>
            <person name="Brown S."/>
        </authorList>
    </citation>
    <scope>NUCLEOTIDE SEQUENCE [LARGE SCALE GENOMIC DNA]</scope>
    <source>
        <strain evidence="3 4">DJ011</strain>
    </source>
</reference>
<protein>
    <submittedName>
        <fullName evidence="3">Uncharacterized protein</fullName>
    </submittedName>
</protein>
<dbReference type="AlphaFoldDB" id="A0A923J217"/>
<feature type="coiled-coil region" evidence="1">
    <location>
        <begin position="18"/>
        <end position="52"/>
    </location>
</feature>
<sequence>MNISSISSRNTNNSVIRTKNIDNQIKLLEKQKSNVQEQISKIKERKISEKEKIEYIKPLEEQIRMIDQQIQQKQMEKMNKDEDEDGGKNTKGKSNTPKATEDSIEFSGGMDNLVKSSLTYSKMKTARGIKVKLSGESKILKMEAAQDRARALSFNVPSADRKEARASKIDVGVSKLDKMMAKESGEIRKAVNKGQDIKDNEKNEENDNKIEEQNSSKKAHKNIDALA</sequence>
<accession>A0A923J217</accession>
<feature type="region of interest" description="Disordered" evidence="2">
    <location>
        <begin position="66"/>
        <end position="108"/>
    </location>
</feature>
<evidence type="ECO:0000313" key="4">
    <source>
        <dbReference type="Proteomes" id="UP000563151"/>
    </source>
</evidence>
<keyword evidence="1" id="KW-0175">Coiled coil</keyword>
<dbReference type="InterPro" id="IPR025577">
    <property type="entry name" value="FlxA"/>
</dbReference>
<evidence type="ECO:0000256" key="1">
    <source>
        <dbReference type="SAM" id="Coils"/>
    </source>
</evidence>
<evidence type="ECO:0000313" key="3">
    <source>
        <dbReference type="EMBL" id="MBC2397988.1"/>
    </source>
</evidence>
<dbReference type="RefSeq" id="WP_035149140.1">
    <property type="nucleotide sequence ID" value="NZ_JAAZWO010000009.1"/>
</dbReference>
<proteinExistence type="predicted"/>